<dbReference type="Proteomes" id="UP000437068">
    <property type="component" value="Unassembled WGS sequence"/>
</dbReference>
<dbReference type="EMBL" id="QXGC01001535">
    <property type="protein sequence ID" value="KAE9200956.1"/>
    <property type="molecule type" value="Genomic_DNA"/>
</dbReference>
<evidence type="ECO:0000313" key="14">
    <source>
        <dbReference type="Proteomes" id="UP000440367"/>
    </source>
</evidence>
<protein>
    <submittedName>
        <fullName evidence="2">Uncharacterized protein</fullName>
    </submittedName>
</protein>
<dbReference type="EMBL" id="QXGE01001542">
    <property type="protein sequence ID" value="KAE9291259.1"/>
    <property type="molecule type" value="Genomic_DNA"/>
</dbReference>
<evidence type="ECO:0000313" key="11">
    <source>
        <dbReference type="Proteomes" id="UP000429523"/>
    </source>
</evidence>
<dbReference type="EMBL" id="QXGF01001192">
    <property type="protein sequence ID" value="KAE8931827.1"/>
    <property type="molecule type" value="Genomic_DNA"/>
</dbReference>
<evidence type="ECO:0000313" key="16">
    <source>
        <dbReference type="Proteomes" id="UP000441208"/>
    </source>
</evidence>
<dbReference type="EMBL" id="QXFW01001555">
    <property type="protein sequence ID" value="KAE8989054.1"/>
    <property type="molecule type" value="Genomic_DNA"/>
</dbReference>
<evidence type="ECO:0000313" key="8">
    <source>
        <dbReference type="EMBL" id="KAE9201873.1"/>
    </source>
</evidence>
<evidence type="ECO:0000313" key="3">
    <source>
        <dbReference type="EMBL" id="KAE9087912.1"/>
    </source>
</evidence>
<comment type="caution">
    <text evidence="2">The sequence shown here is derived from an EMBL/GenBank/DDBJ whole genome shotgun (WGS) entry which is preliminary data.</text>
</comment>
<dbReference type="Proteomes" id="UP000440367">
    <property type="component" value="Unassembled WGS sequence"/>
</dbReference>
<evidence type="ECO:0000313" key="13">
    <source>
        <dbReference type="Proteomes" id="UP000437068"/>
    </source>
</evidence>
<evidence type="ECO:0000313" key="4">
    <source>
        <dbReference type="EMBL" id="KAE9087967.1"/>
    </source>
</evidence>
<evidence type="ECO:0000313" key="15">
    <source>
        <dbReference type="Proteomes" id="UP000440732"/>
    </source>
</evidence>
<name>A0A6A3JA44_9STRA</name>
<dbReference type="Proteomes" id="UP000441208">
    <property type="component" value="Unassembled WGS sequence"/>
</dbReference>
<evidence type="ECO:0000313" key="6">
    <source>
        <dbReference type="EMBL" id="KAE9188206.1"/>
    </source>
</evidence>
<keyword evidence="12" id="KW-1185">Reference proteome</keyword>
<dbReference type="EMBL" id="QXFY01001500">
    <property type="protein sequence ID" value="KAE9316256.1"/>
    <property type="molecule type" value="Genomic_DNA"/>
</dbReference>
<dbReference type="EMBL" id="QXGB01001600">
    <property type="protein sequence ID" value="KAE9188206.1"/>
    <property type="molecule type" value="Genomic_DNA"/>
</dbReference>
<dbReference type="Proteomes" id="UP000433483">
    <property type="component" value="Unassembled WGS sequence"/>
</dbReference>
<accession>A0A6A3JA44</accession>
<dbReference type="EMBL" id="QXFZ01001594">
    <property type="protein sequence ID" value="KAE9087912.1"/>
    <property type="molecule type" value="Genomic_DNA"/>
</dbReference>
<evidence type="ECO:0000313" key="2">
    <source>
        <dbReference type="EMBL" id="KAE8989054.1"/>
    </source>
</evidence>
<evidence type="ECO:0000313" key="17">
    <source>
        <dbReference type="Proteomes" id="UP000460718"/>
    </source>
</evidence>
<evidence type="ECO:0000313" key="19">
    <source>
        <dbReference type="Proteomes" id="UP000486351"/>
    </source>
</evidence>
<evidence type="ECO:0000313" key="9">
    <source>
        <dbReference type="EMBL" id="KAE9291259.1"/>
    </source>
</evidence>
<dbReference type="Proteomes" id="UP000460718">
    <property type="component" value="Unassembled WGS sequence"/>
</dbReference>
<evidence type="ECO:0000313" key="5">
    <source>
        <dbReference type="EMBL" id="KAE9116094.1"/>
    </source>
</evidence>
<dbReference type="EMBL" id="QXGD01001640">
    <property type="protein sequence ID" value="KAE9201873.1"/>
    <property type="molecule type" value="Genomic_DNA"/>
</dbReference>
<evidence type="ECO:0000313" key="18">
    <source>
        <dbReference type="Proteomes" id="UP000476176"/>
    </source>
</evidence>
<dbReference type="OrthoDB" id="10274021at2759"/>
<reference evidence="17 18" key="1">
    <citation type="submission" date="2018-09" db="EMBL/GenBank/DDBJ databases">
        <title>Genomic investigation of the strawberry pathogen Phytophthora fragariae indicates pathogenicity is determined by transcriptional variation in three key races.</title>
        <authorList>
            <person name="Adams T.M."/>
            <person name="Armitage A.D."/>
            <person name="Sobczyk M.K."/>
            <person name="Bates H.J."/>
            <person name="Dunwell J.M."/>
            <person name="Nellist C.F."/>
            <person name="Harrison R.J."/>
        </authorList>
    </citation>
    <scope>NUCLEOTIDE SEQUENCE [LARGE SCALE GENOMIC DNA]</scope>
    <source>
        <strain evidence="9 13">A4</strain>
        <strain evidence="8 14">BC-1</strain>
        <strain evidence="7 18">BC-23</strain>
        <strain evidence="6 12">NOV-27</strain>
        <strain evidence="5 15">NOV-5</strain>
        <strain evidence="3 16">NOV-71</strain>
        <strain evidence="10 19">NOV-77</strain>
        <strain evidence="1 11">NOV-9</strain>
        <strain evidence="4 20">ONT-3</strain>
        <strain evidence="2 17">SCRP245</strain>
    </source>
</reference>
<sequence length="52" mass="5582">MLQAAEVEFRAISDPEAVDLSTREQIGAESVFGLCSPSCKLAETSADRAKPR</sequence>
<dbReference type="AlphaFoldDB" id="A0A6A3JA44"/>
<dbReference type="Proteomes" id="UP000440732">
    <property type="component" value="Unassembled WGS sequence"/>
</dbReference>
<evidence type="ECO:0000313" key="7">
    <source>
        <dbReference type="EMBL" id="KAE9200956.1"/>
    </source>
</evidence>
<dbReference type="EMBL" id="QXGA01001549">
    <property type="protein sequence ID" value="KAE9116094.1"/>
    <property type="molecule type" value="Genomic_DNA"/>
</dbReference>
<dbReference type="Proteomes" id="UP000429523">
    <property type="component" value="Unassembled WGS sequence"/>
</dbReference>
<evidence type="ECO:0000313" key="12">
    <source>
        <dbReference type="Proteomes" id="UP000433483"/>
    </source>
</evidence>
<evidence type="ECO:0000313" key="10">
    <source>
        <dbReference type="EMBL" id="KAE9316256.1"/>
    </source>
</evidence>
<dbReference type="EMBL" id="QXFX01001580">
    <property type="protein sequence ID" value="KAE9087967.1"/>
    <property type="molecule type" value="Genomic_DNA"/>
</dbReference>
<proteinExistence type="predicted"/>
<dbReference type="Proteomes" id="UP000476176">
    <property type="component" value="Unassembled WGS sequence"/>
</dbReference>
<dbReference type="Proteomes" id="UP000488956">
    <property type="component" value="Unassembled WGS sequence"/>
</dbReference>
<dbReference type="Proteomes" id="UP000486351">
    <property type="component" value="Unassembled WGS sequence"/>
</dbReference>
<organism evidence="2 17">
    <name type="scientific">Phytophthora fragariae</name>
    <dbReference type="NCBI Taxonomy" id="53985"/>
    <lineage>
        <taxon>Eukaryota</taxon>
        <taxon>Sar</taxon>
        <taxon>Stramenopiles</taxon>
        <taxon>Oomycota</taxon>
        <taxon>Peronosporomycetes</taxon>
        <taxon>Peronosporales</taxon>
        <taxon>Peronosporaceae</taxon>
        <taxon>Phytophthora</taxon>
    </lineage>
</organism>
<evidence type="ECO:0000313" key="1">
    <source>
        <dbReference type="EMBL" id="KAE8931827.1"/>
    </source>
</evidence>
<gene>
    <name evidence="9" type="ORF">PF001_g19237</name>
    <name evidence="8" type="ORF">PF002_g21403</name>
    <name evidence="7" type="ORF">PF004_g18847</name>
    <name evidence="6" type="ORF">PF005_g20150</name>
    <name evidence="5" type="ORF">PF006_g19116</name>
    <name evidence="3" type="ORF">PF007_g20181</name>
    <name evidence="10" type="ORF">PF008_g19056</name>
    <name evidence="1" type="ORF">PF009_g18122</name>
    <name evidence="4" type="ORF">PF010_g19533</name>
    <name evidence="2" type="ORF">PF011_g18925</name>
</gene>
<evidence type="ECO:0000313" key="20">
    <source>
        <dbReference type="Proteomes" id="UP000488956"/>
    </source>
</evidence>